<evidence type="ECO:0000313" key="1">
    <source>
        <dbReference type="EMBL" id="KAK7610921.1"/>
    </source>
</evidence>
<keyword evidence="2" id="KW-1185">Reference proteome</keyword>
<reference evidence="1 2" key="1">
    <citation type="submission" date="2024-04" db="EMBL/GenBank/DDBJ databases">
        <title>Phyllosticta paracitricarpa is synonymous to the EU quarantine fungus P. citricarpa based on phylogenomic analyses.</title>
        <authorList>
            <consortium name="Lawrence Berkeley National Laboratory"/>
            <person name="Van ingen-buijs V.A."/>
            <person name="Van westerhoven A.C."/>
            <person name="Haridas S."/>
            <person name="Skiadas P."/>
            <person name="Martin F."/>
            <person name="Groenewald J.Z."/>
            <person name="Crous P.W."/>
            <person name="Seidl M.F."/>
        </authorList>
    </citation>
    <scope>NUCLEOTIDE SEQUENCE [LARGE SCALE GENOMIC DNA]</scope>
    <source>
        <strain evidence="1 2">CBS 141358</strain>
    </source>
</reference>
<protein>
    <recommendedName>
        <fullName evidence="3">NAD(P)-binding domain-containing protein</fullName>
    </recommendedName>
</protein>
<organism evidence="1 2">
    <name type="scientific">Phyllosticta paracitricarpa</name>
    <dbReference type="NCBI Taxonomy" id="2016321"/>
    <lineage>
        <taxon>Eukaryota</taxon>
        <taxon>Fungi</taxon>
        <taxon>Dikarya</taxon>
        <taxon>Ascomycota</taxon>
        <taxon>Pezizomycotina</taxon>
        <taxon>Dothideomycetes</taxon>
        <taxon>Dothideomycetes incertae sedis</taxon>
        <taxon>Botryosphaeriales</taxon>
        <taxon>Phyllostictaceae</taxon>
        <taxon>Phyllosticta</taxon>
    </lineage>
</organism>
<dbReference type="Proteomes" id="UP001367316">
    <property type="component" value="Unassembled WGS sequence"/>
</dbReference>
<dbReference type="Gene3D" id="3.40.50.720">
    <property type="entry name" value="NAD(P)-binding Rossmann-like Domain"/>
    <property type="match status" value="1"/>
</dbReference>
<dbReference type="SUPFAM" id="SSF51735">
    <property type="entry name" value="NAD(P)-binding Rossmann-fold domains"/>
    <property type="match status" value="1"/>
</dbReference>
<dbReference type="PANTHER" id="PTHR47129">
    <property type="entry name" value="QUINONE OXIDOREDUCTASE 2"/>
    <property type="match status" value="1"/>
</dbReference>
<proteinExistence type="predicted"/>
<comment type="caution">
    <text evidence="1">The sequence shown here is derived from an EMBL/GenBank/DDBJ whole genome shotgun (WGS) entry which is preliminary data.</text>
</comment>
<dbReference type="EMBL" id="JBBPBF010000016">
    <property type="protein sequence ID" value="KAK7610921.1"/>
    <property type="molecule type" value="Genomic_DNA"/>
</dbReference>
<dbReference type="InterPro" id="IPR036291">
    <property type="entry name" value="NAD(P)-bd_dom_sf"/>
</dbReference>
<sequence length="229" mass="25575">MAGIEHLIFISIIGPGRYSPSATVARESKAIEHRLQSEALHWTILRDSQYSEDISDAAGPRALDMRMCVCNIGEGRVGLVCREDSTACAAAVLKDPKLHRQRIYHLTGSELLSIREVLDLIEDLEGLESGAISYQKVSALADFLEPFGIPRQRDLPGSEYRGLFNIAGMVSLGRACRLGETAMTTGDVESIIGHALQSIRNVFWCRRSWRNDFPWRIKDLEEDLAWSCI</sequence>
<gene>
    <name evidence="1" type="ORF">JOL62DRAFT_98860</name>
</gene>
<dbReference type="Gene3D" id="3.90.25.10">
    <property type="entry name" value="UDP-galactose 4-epimerase, domain 1"/>
    <property type="match status" value="1"/>
</dbReference>
<dbReference type="InterPro" id="IPR052718">
    <property type="entry name" value="NmrA-type_oxidoreductase"/>
</dbReference>
<evidence type="ECO:0000313" key="2">
    <source>
        <dbReference type="Proteomes" id="UP001367316"/>
    </source>
</evidence>
<accession>A0ABR1N6U4</accession>
<dbReference type="PANTHER" id="PTHR47129:SF1">
    <property type="entry name" value="NMRA-LIKE DOMAIN-CONTAINING PROTEIN"/>
    <property type="match status" value="1"/>
</dbReference>
<evidence type="ECO:0008006" key="3">
    <source>
        <dbReference type="Google" id="ProtNLM"/>
    </source>
</evidence>
<name>A0ABR1N6U4_9PEZI</name>